<organism evidence="1 2">
    <name type="scientific">Dreissena polymorpha</name>
    <name type="common">Zebra mussel</name>
    <name type="synonym">Mytilus polymorpha</name>
    <dbReference type="NCBI Taxonomy" id="45954"/>
    <lineage>
        <taxon>Eukaryota</taxon>
        <taxon>Metazoa</taxon>
        <taxon>Spiralia</taxon>
        <taxon>Lophotrochozoa</taxon>
        <taxon>Mollusca</taxon>
        <taxon>Bivalvia</taxon>
        <taxon>Autobranchia</taxon>
        <taxon>Heteroconchia</taxon>
        <taxon>Euheterodonta</taxon>
        <taxon>Imparidentia</taxon>
        <taxon>Neoheterodontei</taxon>
        <taxon>Myida</taxon>
        <taxon>Dreissenoidea</taxon>
        <taxon>Dreissenidae</taxon>
        <taxon>Dreissena</taxon>
    </lineage>
</organism>
<sequence>MILKFHNKRHSYGPDKISYDHFGWAWSMWAVRHRIDRIVKRDVQYQFEFQDSMARTDGQKDERTAEINTISTRFSKSVEIEMDPLIEFFTNRVLIKVNHPNMQCVDLWINPGKTSTSVEAWPHFNALHLNPRDITGQFAVKAASSNTLMC</sequence>
<dbReference type="EMBL" id="JAIWYP010000016">
    <property type="protein sequence ID" value="KAH3693540.1"/>
    <property type="molecule type" value="Genomic_DNA"/>
</dbReference>
<reference evidence="1" key="2">
    <citation type="submission" date="2020-11" db="EMBL/GenBank/DDBJ databases">
        <authorList>
            <person name="McCartney M.A."/>
            <person name="Auch B."/>
            <person name="Kono T."/>
            <person name="Mallez S."/>
            <person name="Becker A."/>
            <person name="Gohl D.M."/>
            <person name="Silverstein K.A.T."/>
            <person name="Koren S."/>
            <person name="Bechman K.B."/>
            <person name="Herman A."/>
            <person name="Abrahante J.E."/>
            <person name="Garbe J."/>
        </authorList>
    </citation>
    <scope>NUCLEOTIDE SEQUENCE</scope>
    <source>
        <strain evidence="1">Duluth1</strain>
        <tissue evidence="1">Whole animal</tissue>
    </source>
</reference>
<comment type="caution">
    <text evidence="1">The sequence shown here is derived from an EMBL/GenBank/DDBJ whole genome shotgun (WGS) entry which is preliminary data.</text>
</comment>
<name>A0A9D3Y812_DREPO</name>
<proteinExistence type="predicted"/>
<reference evidence="1" key="1">
    <citation type="journal article" date="2019" name="bioRxiv">
        <title>The Genome of the Zebra Mussel, Dreissena polymorpha: A Resource for Invasive Species Research.</title>
        <authorList>
            <person name="McCartney M.A."/>
            <person name="Auch B."/>
            <person name="Kono T."/>
            <person name="Mallez S."/>
            <person name="Zhang Y."/>
            <person name="Obille A."/>
            <person name="Becker A."/>
            <person name="Abrahante J.E."/>
            <person name="Garbe J."/>
            <person name="Badalamenti J.P."/>
            <person name="Herman A."/>
            <person name="Mangelson H."/>
            <person name="Liachko I."/>
            <person name="Sullivan S."/>
            <person name="Sone E.D."/>
            <person name="Koren S."/>
            <person name="Silverstein K.A.T."/>
            <person name="Beckman K.B."/>
            <person name="Gohl D.M."/>
        </authorList>
    </citation>
    <scope>NUCLEOTIDE SEQUENCE</scope>
    <source>
        <strain evidence="1">Duluth1</strain>
        <tissue evidence="1">Whole animal</tissue>
    </source>
</reference>
<accession>A0A9D3Y812</accession>
<evidence type="ECO:0000313" key="2">
    <source>
        <dbReference type="Proteomes" id="UP000828390"/>
    </source>
</evidence>
<evidence type="ECO:0000313" key="1">
    <source>
        <dbReference type="EMBL" id="KAH3693540.1"/>
    </source>
</evidence>
<gene>
    <name evidence="1" type="ORF">DPMN_080973</name>
</gene>
<keyword evidence="2" id="KW-1185">Reference proteome</keyword>
<dbReference type="AlphaFoldDB" id="A0A9D3Y812"/>
<dbReference type="Proteomes" id="UP000828390">
    <property type="component" value="Unassembled WGS sequence"/>
</dbReference>
<protein>
    <submittedName>
        <fullName evidence="1">Uncharacterized protein</fullName>
    </submittedName>
</protein>